<evidence type="ECO:0000259" key="14">
    <source>
        <dbReference type="Pfam" id="PF20260"/>
    </source>
</evidence>
<evidence type="ECO:0000256" key="6">
    <source>
        <dbReference type="ARBA" id="ARBA00022552"/>
    </source>
</evidence>
<dbReference type="InterPro" id="IPR046887">
    <property type="entry name" value="RsmE_PUA-like"/>
</dbReference>
<evidence type="ECO:0000313" key="16">
    <source>
        <dbReference type="Proteomes" id="UP000515971"/>
    </source>
</evidence>
<evidence type="ECO:0000256" key="4">
    <source>
        <dbReference type="ARBA" id="ARBA00013673"/>
    </source>
</evidence>
<dbReference type="CDD" id="cd18084">
    <property type="entry name" value="RsmE-like"/>
    <property type="match status" value="1"/>
</dbReference>
<gene>
    <name evidence="15" type="ORF">H9L13_04040</name>
</gene>
<keyword evidence="8 12" id="KW-0808">Transferase</keyword>
<evidence type="ECO:0000256" key="3">
    <source>
        <dbReference type="ARBA" id="ARBA00012328"/>
    </source>
</evidence>
<dbReference type="NCBIfam" id="TIGR00046">
    <property type="entry name" value="RsmE family RNA methyltransferase"/>
    <property type="match status" value="1"/>
</dbReference>
<comment type="similarity">
    <text evidence="2 12">Belongs to the RNA methyltransferase RsmE family.</text>
</comment>
<dbReference type="Gene3D" id="3.40.1280.10">
    <property type="match status" value="1"/>
</dbReference>
<feature type="domain" description="Ribosomal RNA small subunit methyltransferase E methyltransferase" evidence="13">
    <location>
        <begin position="87"/>
        <end position="236"/>
    </location>
</feature>
<evidence type="ECO:0000256" key="2">
    <source>
        <dbReference type="ARBA" id="ARBA00005528"/>
    </source>
</evidence>
<protein>
    <recommendedName>
        <fullName evidence="4 12">Ribosomal RNA small subunit methyltransferase E</fullName>
        <ecNumber evidence="3 12">2.1.1.193</ecNumber>
    </recommendedName>
</protein>
<dbReference type="KEGG" id="slut:H9L13_04040"/>
<dbReference type="EC" id="2.1.1.193" evidence="3 12"/>
<dbReference type="GO" id="GO:0070042">
    <property type="term" value="F:rRNA (uridine-N3-)-methyltransferase activity"/>
    <property type="evidence" value="ECO:0007669"/>
    <property type="project" value="TreeGrafter"/>
</dbReference>
<feature type="domain" description="Ribosomal RNA small subunit methyltransferase E PUA-like" evidence="14">
    <location>
        <begin position="29"/>
        <end position="74"/>
    </location>
</feature>
<evidence type="ECO:0000313" key="15">
    <source>
        <dbReference type="EMBL" id="QNN68073.1"/>
    </source>
</evidence>
<dbReference type="Pfam" id="PF04452">
    <property type="entry name" value="Methyltrans_RNA"/>
    <property type="match status" value="1"/>
</dbReference>
<evidence type="ECO:0000256" key="12">
    <source>
        <dbReference type="PIRNR" id="PIRNR015601"/>
    </source>
</evidence>
<dbReference type="PANTHER" id="PTHR30027">
    <property type="entry name" value="RIBOSOMAL RNA SMALL SUBUNIT METHYLTRANSFERASE E"/>
    <property type="match status" value="1"/>
</dbReference>
<organism evidence="15 16">
    <name type="scientific">Sphingomonas lutea</name>
    <dbReference type="NCBI Taxonomy" id="1045317"/>
    <lineage>
        <taxon>Bacteria</taxon>
        <taxon>Pseudomonadati</taxon>
        <taxon>Pseudomonadota</taxon>
        <taxon>Alphaproteobacteria</taxon>
        <taxon>Sphingomonadales</taxon>
        <taxon>Sphingomonadaceae</taxon>
        <taxon>Sphingomonas</taxon>
    </lineage>
</organism>
<comment type="catalytic activity">
    <reaction evidence="11 12">
        <text>uridine(1498) in 16S rRNA + S-adenosyl-L-methionine = N(3)-methyluridine(1498) in 16S rRNA + S-adenosyl-L-homocysteine + H(+)</text>
        <dbReference type="Rhea" id="RHEA:42920"/>
        <dbReference type="Rhea" id="RHEA-COMP:10283"/>
        <dbReference type="Rhea" id="RHEA-COMP:10284"/>
        <dbReference type="ChEBI" id="CHEBI:15378"/>
        <dbReference type="ChEBI" id="CHEBI:57856"/>
        <dbReference type="ChEBI" id="CHEBI:59789"/>
        <dbReference type="ChEBI" id="CHEBI:65315"/>
        <dbReference type="ChEBI" id="CHEBI:74502"/>
        <dbReference type="EC" id="2.1.1.193"/>
    </reaction>
</comment>
<evidence type="ECO:0000256" key="8">
    <source>
        <dbReference type="ARBA" id="ARBA00022679"/>
    </source>
</evidence>
<evidence type="ECO:0000256" key="11">
    <source>
        <dbReference type="ARBA" id="ARBA00047944"/>
    </source>
</evidence>
<dbReference type="AlphaFoldDB" id="A0A7G9SJP8"/>
<comment type="function">
    <text evidence="10 12">Specifically methylates the N3 position of the uracil ring of uridine 1498 (m3U1498) in 16S rRNA. Acts on the fully assembled 30S ribosomal subunit.</text>
</comment>
<dbReference type="PIRSF" id="PIRSF015601">
    <property type="entry name" value="MTase_slr0722"/>
    <property type="match status" value="1"/>
</dbReference>
<dbReference type="InterPro" id="IPR006700">
    <property type="entry name" value="RsmE"/>
</dbReference>
<evidence type="ECO:0000256" key="10">
    <source>
        <dbReference type="ARBA" id="ARBA00025699"/>
    </source>
</evidence>
<sequence length="256" mass="26922">MPATPAWPPKSLPRLFVRAALSEGAAIALDPGQANYLGNVMRKGIGDELLLFDGASGEWLARVAGAGKKRMALSVERKTRPLEAVPDVWLAFAPVKRAQTDWMVEKATELGAARLIPVMTQRTVAERVKLERLESISIEAAEQCNRTSLPAIAEPLALAAFLKAIDRPLYFADEGGGAPVAEAMRAGPAAILVGPEGGFTDEERALVRAIPQAVAVSLGPRILRAETAALAALAAFMAVAGDWGLSTHKAKDAGAA</sequence>
<keyword evidence="7 12" id="KW-0489">Methyltransferase</keyword>
<dbReference type="NCBIfam" id="NF008696">
    <property type="entry name" value="PRK11713.3-5"/>
    <property type="match status" value="1"/>
</dbReference>
<dbReference type="GO" id="GO:0005737">
    <property type="term" value="C:cytoplasm"/>
    <property type="evidence" value="ECO:0007669"/>
    <property type="project" value="UniProtKB-SubCell"/>
</dbReference>
<dbReference type="EMBL" id="CP060718">
    <property type="protein sequence ID" value="QNN68073.1"/>
    <property type="molecule type" value="Genomic_DNA"/>
</dbReference>
<dbReference type="Proteomes" id="UP000515971">
    <property type="component" value="Chromosome"/>
</dbReference>
<comment type="subcellular location">
    <subcellularLocation>
        <location evidence="1 12">Cytoplasm</location>
    </subcellularLocation>
</comment>
<name>A0A7G9SJP8_9SPHN</name>
<dbReference type="InterPro" id="IPR015947">
    <property type="entry name" value="PUA-like_sf"/>
</dbReference>
<dbReference type="InterPro" id="IPR029026">
    <property type="entry name" value="tRNA_m1G_MTases_N"/>
</dbReference>
<dbReference type="PANTHER" id="PTHR30027:SF3">
    <property type="entry name" value="16S RRNA (URACIL(1498)-N(3))-METHYLTRANSFERASE"/>
    <property type="match status" value="1"/>
</dbReference>
<dbReference type="RefSeq" id="WP_187539247.1">
    <property type="nucleotide sequence ID" value="NZ_BAABJT010000001.1"/>
</dbReference>
<keyword evidence="6 12" id="KW-0698">rRNA processing</keyword>
<dbReference type="SUPFAM" id="SSF88697">
    <property type="entry name" value="PUA domain-like"/>
    <property type="match status" value="1"/>
</dbReference>
<evidence type="ECO:0000256" key="5">
    <source>
        <dbReference type="ARBA" id="ARBA00022490"/>
    </source>
</evidence>
<evidence type="ECO:0000256" key="1">
    <source>
        <dbReference type="ARBA" id="ARBA00004496"/>
    </source>
</evidence>
<dbReference type="InterPro" id="IPR029028">
    <property type="entry name" value="Alpha/beta_knot_MTases"/>
</dbReference>
<evidence type="ECO:0000256" key="7">
    <source>
        <dbReference type="ARBA" id="ARBA00022603"/>
    </source>
</evidence>
<proteinExistence type="inferred from homology"/>
<dbReference type="Pfam" id="PF20260">
    <property type="entry name" value="PUA_4"/>
    <property type="match status" value="1"/>
</dbReference>
<reference evidence="15 16" key="1">
    <citation type="submission" date="2020-08" db="EMBL/GenBank/DDBJ databases">
        <title>Genome sequence of Sphingomonas lutea KCTC 23642T.</title>
        <authorList>
            <person name="Hyun D.-W."/>
            <person name="Bae J.-W."/>
        </authorList>
    </citation>
    <scope>NUCLEOTIDE SEQUENCE [LARGE SCALE GENOMIC DNA]</scope>
    <source>
        <strain evidence="15 16">KCTC 23642</strain>
    </source>
</reference>
<dbReference type="SUPFAM" id="SSF75217">
    <property type="entry name" value="alpha/beta knot"/>
    <property type="match status" value="1"/>
</dbReference>
<dbReference type="InterPro" id="IPR046886">
    <property type="entry name" value="RsmE_MTase_dom"/>
</dbReference>
<evidence type="ECO:0000259" key="13">
    <source>
        <dbReference type="Pfam" id="PF04452"/>
    </source>
</evidence>
<dbReference type="Gene3D" id="2.40.240.20">
    <property type="entry name" value="Hypothetical PUA domain-like, domain 1"/>
    <property type="match status" value="1"/>
</dbReference>
<accession>A0A7G9SJP8</accession>
<keyword evidence="16" id="KW-1185">Reference proteome</keyword>
<dbReference type="GO" id="GO:0070475">
    <property type="term" value="P:rRNA base methylation"/>
    <property type="evidence" value="ECO:0007669"/>
    <property type="project" value="TreeGrafter"/>
</dbReference>
<evidence type="ECO:0000256" key="9">
    <source>
        <dbReference type="ARBA" id="ARBA00022691"/>
    </source>
</evidence>
<keyword evidence="5 12" id="KW-0963">Cytoplasm</keyword>
<keyword evidence="9 12" id="KW-0949">S-adenosyl-L-methionine</keyword>